<gene>
    <name evidence="1" type="ORF">CURT_0676</name>
</gene>
<protein>
    <submittedName>
        <fullName evidence="1">Uncharacterized protein</fullName>
    </submittedName>
</protein>
<evidence type="ECO:0000313" key="1">
    <source>
        <dbReference type="EMBL" id="QKF84179.1"/>
    </source>
</evidence>
<evidence type="ECO:0000313" key="2">
    <source>
        <dbReference type="Proteomes" id="UP000509722"/>
    </source>
</evidence>
<reference evidence="1 2" key="1">
    <citation type="submission" date="2020-05" db="EMBL/GenBank/DDBJ databases">
        <title>Complete genome sequencing of Campylobacter and Arcobacter type strains.</title>
        <authorList>
            <person name="Miller W.G."/>
            <person name="Yee E."/>
        </authorList>
    </citation>
    <scope>NUCLEOTIDE SEQUENCE [LARGE SCALE GENOMIC DNA]</scope>
    <source>
        <strain evidence="1 2">LMG 6451</strain>
    </source>
</reference>
<dbReference type="GeneID" id="77175585"/>
<accession>A0AAE7E9N4</accession>
<name>A0AAE7E9N4_9BACT</name>
<organism evidence="1 2">
    <name type="scientific">Campylobacter ureolyticus</name>
    <dbReference type="NCBI Taxonomy" id="827"/>
    <lineage>
        <taxon>Bacteria</taxon>
        <taxon>Pseudomonadati</taxon>
        <taxon>Campylobacterota</taxon>
        <taxon>Epsilonproteobacteria</taxon>
        <taxon>Campylobacterales</taxon>
        <taxon>Campylobacteraceae</taxon>
        <taxon>Campylobacter</taxon>
    </lineage>
</organism>
<sequence>MKRGLTSVSKDLESFVRDIIYLTDNKEIFRIYKKYLKSSEEFKNIDFIIGINDSTTVNSSRILTSINDKVYQLKNKLYLYNSIINFNYFLFLNSDLKEKFNAVSNIFLDTNSTGIISKFIENEGEIVDNFIMDYFREGIFNISFIFYAFENLYNPYKNMINEKSKNILENLCKFNNIGKNYEIYKNTIKFTYNKSYAEQMYNKFMYAFDEQTNIKLSNCILKFKFGDYFCYLIAMFNQIYSLLLLPFMEKNGSKFNIEKSICNLYNIMHKYGCKNFSLLQFIFQYFKNGNNEFFNATDPNNAKEKILNMSWDIFFIILHK</sequence>
<dbReference type="AlphaFoldDB" id="A0AAE7E9N4"/>
<dbReference type="RefSeq" id="WP_018713895.1">
    <property type="nucleotide sequence ID" value="NZ_CP053832.1"/>
</dbReference>
<dbReference type="EMBL" id="CP053832">
    <property type="protein sequence ID" value="QKF84179.1"/>
    <property type="molecule type" value="Genomic_DNA"/>
</dbReference>
<dbReference type="Proteomes" id="UP000509722">
    <property type="component" value="Chromosome"/>
</dbReference>
<proteinExistence type="predicted"/>